<evidence type="ECO:0000256" key="1">
    <source>
        <dbReference type="ARBA" id="ARBA00005051"/>
    </source>
</evidence>
<dbReference type="Pfam" id="PF01288">
    <property type="entry name" value="HPPK"/>
    <property type="match status" value="1"/>
</dbReference>
<evidence type="ECO:0000256" key="5">
    <source>
        <dbReference type="ARBA" id="ARBA00022777"/>
    </source>
</evidence>
<dbReference type="GO" id="GO:0003848">
    <property type="term" value="F:2-amino-4-hydroxy-6-hydroxymethyldihydropteridine diphosphokinase activity"/>
    <property type="evidence" value="ECO:0007669"/>
    <property type="project" value="UniProtKB-EC"/>
</dbReference>
<feature type="domain" description="7,8-dihydro-6-hydroxymethylpterin-pyrophosphokinase" evidence="8">
    <location>
        <begin position="95"/>
        <end position="106"/>
    </location>
</feature>
<dbReference type="InterPro" id="IPR035907">
    <property type="entry name" value="Hppk_sf"/>
</dbReference>
<accession>A0A6J6J6V2</accession>
<dbReference type="SUPFAM" id="SSF55083">
    <property type="entry name" value="6-hydroxymethyl-7,8-dihydropterin pyrophosphokinase, HPPK"/>
    <property type="match status" value="1"/>
</dbReference>
<keyword evidence="7" id="KW-0289">Folate biosynthesis</keyword>
<dbReference type="PROSITE" id="PS00794">
    <property type="entry name" value="HPPK"/>
    <property type="match status" value="1"/>
</dbReference>
<evidence type="ECO:0000256" key="4">
    <source>
        <dbReference type="ARBA" id="ARBA00022741"/>
    </source>
</evidence>
<evidence type="ECO:0000313" key="9">
    <source>
        <dbReference type="EMBL" id="CAB4632596.1"/>
    </source>
</evidence>
<keyword evidence="3" id="KW-0808">Transferase</keyword>
<comment type="pathway">
    <text evidence="1">Cofactor biosynthesis; tetrahydrofolate biosynthesis; 2-amino-4-hydroxy-6-hydroxymethyl-7,8-dihydropteridine diphosphate from 7,8-dihydroneopterin triphosphate: step 4/4.</text>
</comment>
<sequence>MRGWKIAVLALGANLGDRQKTIETAIEQLAAQKKIRVLERSPLVESVALTATGLDESIPSYINGVVKIATQLRPKKLLEEITRIENLHGRIRLHKWGSRTLDIDIITYEDVFKSSKHLTIPHPWSHQRAFVLVPWAMMDEAAILPGHGKVSELASSMSGEVTVQS</sequence>
<evidence type="ECO:0000259" key="8">
    <source>
        <dbReference type="PROSITE" id="PS00794"/>
    </source>
</evidence>
<dbReference type="InterPro" id="IPR000550">
    <property type="entry name" value="Hppk"/>
</dbReference>
<protein>
    <recommendedName>
        <fullName evidence="2">2-amino-4-hydroxy-6-hydroxymethyldihydropteridine diphosphokinase</fullName>
        <ecNumber evidence="2">2.7.6.3</ecNumber>
    </recommendedName>
</protein>
<organism evidence="9">
    <name type="scientific">freshwater metagenome</name>
    <dbReference type="NCBI Taxonomy" id="449393"/>
    <lineage>
        <taxon>unclassified sequences</taxon>
        <taxon>metagenomes</taxon>
        <taxon>ecological metagenomes</taxon>
    </lineage>
</organism>
<keyword evidence="6" id="KW-0067">ATP-binding</keyword>
<dbReference type="Gene3D" id="3.30.70.560">
    <property type="entry name" value="7,8-Dihydro-6-hydroxymethylpterin-pyrophosphokinase HPPK"/>
    <property type="match status" value="1"/>
</dbReference>
<name>A0A6J6J6V2_9ZZZZ</name>
<dbReference type="PANTHER" id="PTHR43071:SF1">
    <property type="entry name" value="2-AMINO-4-HYDROXY-6-HYDROXYMETHYLDIHYDROPTERIDINE PYROPHOSPHOKINASE"/>
    <property type="match status" value="1"/>
</dbReference>
<reference evidence="9" key="1">
    <citation type="submission" date="2020-05" db="EMBL/GenBank/DDBJ databases">
        <authorList>
            <person name="Chiriac C."/>
            <person name="Salcher M."/>
            <person name="Ghai R."/>
            <person name="Kavagutti S V."/>
        </authorList>
    </citation>
    <scope>NUCLEOTIDE SEQUENCE</scope>
</reference>
<dbReference type="PANTHER" id="PTHR43071">
    <property type="entry name" value="2-AMINO-4-HYDROXY-6-HYDROXYMETHYLDIHYDROPTERIDINE PYROPHOSPHOKINASE"/>
    <property type="match status" value="1"/>
</dbReference>
<gene>
    <name evidence="9" type="ORF">UFOPK2032_00720</name>
</gene>
<proteinExistence type="predicted"/>
<dbReference type="CDD" id="cd00483">
    <property type="entry name" value="HPPK"/>
    <property type="match status" value="1"/>
</dbReference>
<keyword evidence="5" id="KW-0418">Kinase</keyword>
<keyword evidence="4" id="KW-0547">Nucleotide-binding</keyword>
<evidence type="ECO:0000256" key="7">
    <source>
        <dbReference type="ARBA" id="ARBA00022909"/>
    </source>
</evidence>
<dbReference type="UniPathway" id="UPA00077">
    <property type="reaction ID" value="UER00155"/>
</dbReference>
<evidence type="ECO:0000256" key="6">
    <source>
        <dbReference type="ARBA" id="ARBA00022840"/>
    </source>
</evidence>
<evidence type="ECO:0000256" key="2">
    <source>
        <dbReference type="ARBA" id="ARBA00013253"/>
    </source>
</evidence>
<dbReference type="GO" id="GO:0016301">
    <property type="term" value="F:kinase activity"/>
    <property type="evidence" value="ECO:0007669"/>
    <property type="project" value="UniProtKB-KW"/>
</dbReference>
<dbReference type="GO" id="GO:0005524">
    <property type="term" value="F:ATP binding"/>
    <property type="evidence" value="ECO:0007669"/>
    <property type="project" value="UniProtKB-KW"/>
</dbReference>
<dbReference type="GO" id="GO:0046656">
    <property type="term" value="P:folic acid biosynthetic process"/>
    <property type="evidence" value="ECO:0007669"/>
    <property type="project" value="UniProtKB-KW"/>
</dbReference>
<dbReference type="NCBIfam" id="TIGR01498">
    <property type="entry name" value="folK"/>
    <property type="match status" value="1"/>
</dbReference>
<dbReference type="EMBL" id="CAEZVM010000024">
    <property type="protein sequence ID" value="CAB4632596.1"/>
    <property type="molecule type" value="Genomic_DNA"/>
</dbReference>
<dbReference type="AlphaFoldDB" id="A0A6J6J6V2"/>
<dbReference type="GO" id="GO:0046654">
    <property type="term" value="P:tetrahydrofolate biosynthetic process"/>
    <property type="evidence" value="ECO:0007669"/>
    <property type="project" value="UniProtKB-UniPathway"/>
</dbReference>
<dbReference type="EC" id="2.7.6.3" evidence="2"/>
<evidence type="ECO:0000256" key="3">
    <source>
        <dbReference type="ARBA" id="ARBA00022679"/>
    </source>
</evidence>